<feature type="transmembrane region" description="Helical" evidence="8">
    <location>
        <begin position="235"/>
        <end position="256"/>
    </location>
</feature>
<feature type="transmembrane region" description="Helical" evidence="8">
    <location>
        <begin position="16"/>
        <end position="37"/>
    </location>
</feature>
<organism evidence="10 11">
    <name type="scientific">Balnearium lithotrophicum</name>
    <dbReference type="NCBI Taxonomy" id="223788"/>
    <lineage>
        <taxon>Bacteria</taxon>
        <taxon>Pseudomonadati</taxon>
        <taxon>Aquificota</taxon>
        <taxon>Aquificia</taxon>
        <taxon>Desulfurobacteriales</taxon>
        <taxon>Desulfurobacteriaceae</taxon>
        <taxon>Balnearium</taxon>
    </lineage>
</organism>
<dbReference type="GO" id="GO:0016020">
    <property type="term" value="C:membrane"/>
    <property type="evidence" value="ECO:0007669"/>
    <property type="project" value="UniProtKB-SubCell"/>
</dbReference>
<dbReference type="AlphaFoldDB" id="A0A521BBC1"/>
<feature type="transmembrane region" description="Helical" evidence="8">
    <location>
        <begin position="121"/>
        <end position="142"/>
    </location>
</feature>
<feature type="transmembrane region" description="Helical" evidence="8">
    <location>
        <begin position="206"/>
        <end position="223"/>
    </location>
</feature>
<comment type="similarity">
    <text evidence="2">Belongs to the ammonia transporter channel (TC 1.A.11.2) family.</text>
</comment>
<feature type="transmembrane region" description="Helical" evidence="8">
    <location>
        <begin position="162"/>
        <end position="186"/>
    </location>
</feature>
<dbReference type="PANTHER" id="PTHR11730:SF89">
    <property type="entry name" value="AMMONIUM TRANSPORTER SLL0108-RELATED"/>
    <property type="match status" value="1"/>
</dbReference>
<feature type="transmembrane region" description="Helical" evidence="8">
    <location>
        <begin position="263"/>
        <end position="281"/>
    </location>
</feature>
<sequence length="407" mass="43659">MLAEQGLSHLIQSLNVLYLLIGAVMILGMHAGFAFLEAGTVRRKNQVNALVKIIVDASVATVAYFLIGYPIAHKVFLLKPAADYLPTQGLELVRFFFLLMFAACISAIVSGGVAERMKFKPYITAGFFLAGIVYPLFEALIWGERFSPEFQSWVKHNFGAPIHDFAGSMVVHALGGIIALPAILLLGPRMGRYVEGKSRPIPISNIPLLALGSWILIIGWFGFNVMSSQNIETISGLVAVNSLMATAGGIIGGTLFGKNDPGFIHNGALAGLVAICAGSDIVNPVGAFVIGLVAAWIFVKAFVYEQEKLKIDDVLGVVPLHGLNGLWGGIAAGIFGQKFLWGVGGVSLLSQIFGALLTTVYGLSAGYILYGTLKAIFGLRLSEEEEFQGSDLSIHHITAYPEERIKF</sequence>
<evidence type="ECO:0000256" key="2">
    <source>
        <dbReference type="ARBA" id="ARBA00005887"/>
    </source>
</evidence>
<dbReference type="Proteomes" id="UP000317315">
    <property type="component" value="Unassembled WGS sequence"/>
</dbReference>
<dbReference type="PROSITE" id="PS01219">
    <property type="entry name" value="AMMONIUM_TRANSP"/>
    <property type="match status" value="1"/>
</dbReference>
<dbReference type="SUPFAM" id="SSF111352">
    <property type="entry name" value="Ammonium transporter"/>
    <property type="match status" value="1"/>
</dbReference>
<dbReference type="OrthoDB" id="9814202at2"/>
<dbReference type="InterPro" id="IPR024041">
    <property type="entry name" value="NH4_transpt_AmtB-like_dom"/>
</dbReference>
<dbReference type="GO" id="GO:0008519">
    <property type="term" value="F:ammonium channel activity"/>
    <property type="evidence" value="ECO:0007669"/>
    <property type="project" value="InterPro"/>
</dbReference>
<evidence type="ECO:0000256" key="5">
    <source>
        <dbReference type="ARBA" id="ARBA00022989"/>
    </source>
</evidence>
<keyword evidence="11" id="KW-1185">Reference proteome</keyword>
<keyword evidence="5 8" id="KW-1133">Transmembrane helix</keyword>
<reference evidence="10 11" key="1">
    <citation type="submission" date="2017-05" db="EMBL/GenBank/DDBJ databases">
        <authorList>
            <person name="Varghese N."/>
            <person name="Submissions S."/>
        </authorList>
    </citation>
    <scope>NUCLEOTIDE SEQUENCE [LARGE SCALE GENOMIC DNA]</scope>
    <source>
        <strain evidence="10 11">DSM 16304</strain>
    </source>
</reference>
<name>A0A521BBC1_9BACT</name>
<evidence type="ECO:0000256" key="6">
    <source>
        <dbReference type="ARBA" id="ARBA00023136"/>
    </source>
</evidence>
<evidence type="ECO:0000256" key="1">
    <source>
        <dbReference type="ARBA" id="ARBA00004141"/>
    </source>
</evidence>
<evidence type="ECO:0000256" key="7">
    <source>
        <dbReference type="ARBA" id="ARBA00023177"/>
    </source>
</evidence>
<keyword evidence="4 8" id="KW-0812">Transmembrane</keyword>
<keyword evidence="7" id="KW-0924">Ammonia transport</keyword>
<dbReference type="GO" id="GO:0097272">
    <property type="term" value="P:ammonium homeostasis"/>
    <property type="evidence" value="ECO:0007669"/>
    <property type="project" value="TreeGrafter"/>
</dbReference>
<dbReference type="InterPro" id="IPR029020">
    <property type="entry name" value="Ammonium/urea_transptr"/>
</dbReference>
<dbReference type="RefSeq" id="WP_142934280.1">
    <property type="nucleotide sequence ID" value="NZ_FXTM01000004.1"/>
</dbReference>
<feature type="transmembrane region" description="Helical" evidence="8">
    <location>
        <begin position="348"/>
        <end position="370"/>
    </location>
</feature>
<comment type="subcellular location">
    <subcellularLocation>
        <location evidence="1">Membrane</location>
        <topology evidence="1">Multi-pass membrane protein</topology>
    </subcellularLocation>
</comment>
<accession>A0A521BBC1</accession>
<feature type="transmembrane region" description="Helical" evidence="8">
    <location>
        <begin position="315"/>
        <end position="336"/>
    </location>
</feature>
<feature type="transmembrane region" description="Helical" evidence="8">
    <location>
        <begin position="92"/>
        <end position="114"/>
    </location>
</feature>
<evidence type="ECO:0000313" key="11">
    <source>
        <dbReference type="Proteomes" id="UP000317315"/>
    </source>
</evidence>
<protein>
    <submittedName>
        <fullName evidence="10">Ammonium transporter</fullName>
    </submittedName>
</protein>
<dbReference type="PANTHER" id="PTHR11730">
    <property type="entry name" value="AMMONIUM TRANSPORTER"/>
    <property type="match status" value="1"/>
</dbReference>
<feature type="transmembrane region" description="Helical" evidence="8">
    <location>
        <begin position="49"/>
        <end position="72"/>
    </location>
</feature>
<evidence type="ECO:0000256" key="3">
    <source>
        <dbReference type="ARBA" id="ARBA00022448"/>
    </source>
</evidence>
<evidence type="ECO:0000313" key="10">
    <source>
        <dbReference type="EMBL" id="SMO44383.1"/>
    </source>
</evidence>
<feature type="domain" description="Ammonium transporter AmtB-like" evidence="9">
    <location>
        <begin position="19"/>
        <end position="400"/>
    </location>
</feature>
<dbReference type="EMBL" id="FXTM01000004">
    <property type="protein sequence ID" value="SMO44383.1"/>
    <property type="molecule type" value="Genomic_DNA"/>
</dbReference>
<dbReference type="Pfam" id="PF00909">
    <property type="entry name" value="Ammonium_transp"/>
    <property type="match status" value="1"/>
</dbReference>
<keyword evidence="6 8" id="KW-0472">Membrane</keyword>
<evidence type="ECO:0000256" key="4">
    <source>
        <dbReference type="ARBA" id="ARBA00022692"/>
    </source>
</evidence>
<feature type="transmembrane region" description="Helical" evidence="8">
    <location>
        <begin position="287"/>
        <end position="303"/>
    </location>
</feature>
<evidence type="ECO:0000259" key="9">
    <source>
        <dbReference type="Pfam" id="PF00909"/>
    </source>
</evidence>
<keyword evidence="3" id="KW-0813">Transport</keyword>
<evidence type="ECO:0000256" key="8">
    <source>
        <dbReference type="SAM" id="Phobius"/>
    </source>
</evidence>
<dbReference type="InterPro" id="IPR018047">
    <property type="entry name" value="Ammonium_transpt_CS"/>
</dbReference>
<proteinExistence type="inferred from homology"/>
<dbReference type="Gene3D" id="1.10.3430.10">
    <property type="entry name" value="Ammonium transporter AmtB like domains"/>
    <property type="match status" value="1"/>
</dbReference>
<gene>
    <name evidence="10" type="ORF">SAMN06269117_104112</name>
</gene>